<dbReference type="VEuPathDB" id="FungiDB:SCHCODRAFT_02490762"/>
<dbReference type="KEGG" id="scm:SCHCO_02490762"/>
<sequence>MFAAIPSIAFYSMFFYNWGDTEHVFSEPQRWKARLLGEPEPQFKKAVLTRTLPRPAFTGAEDDANRAALLAAADEQVRAEIEAAHKEALAAIEGTEAPASK</sequence>
<keyword evidence="2" id="KW-1185">Reference proteome</keyword>
<reference evidence="1 2" key="1">
    <citation type="journal article" date="2010" name="Nat. Biotechnol.">
        <title>Genome sequence of the model mushroom Schizophyllum commune.</title>
        <authorList>
            <person name="Ohm R.A."/>
            <person name="de Jong J.F."/>
            <person name="Lugones L.G."/>
            <person name="Aerts A."/>
            <person name="Kothe E."/>
            <person name="Stajich J.E."/>
            <person name="de Vries R.P."/>
            <person name="Record E."/>
            <person name="Levasseur A."/>
            <person name="Baker S.E."/>
            <person name="Bartholomew K.A."/>
            <person name="Coutinho P.M."/>
            <person name="Erdmann S."/>
            <person name="Fowler T.J."/>
            <person name="Gathman A.C."/>
            <person name="Lombard V."/>
            <person name="Henrissat B."/>
            <person name="Knabe N."/>
            <person name="Kuees U."/>
            <person name="Lilly W.W."/>
            <person name="Lindquist E."/>
            <person name="Lucas S."/>
            <person name="Magnuson J.K."/>
            <person name="Piumi F."/>
            <person name="Raudaskoski M."/>
            <person name="Salamov A."/>
            <person name="Schmutz J."/>
            <person name="Schwarze F.W.M.R."/>
            <person name="vanKuyk P.A."/>
            <person name="Horton J.S."/>
            <person name="Grigoriev I.V."/>
            <person name="Woesten H.A.B."/>
        </authorList>
    </citation>
    <scope>NUCLEOTIDE SEQUENCE [LARGE SCALE GENOMIC DNA]</scope>
    <source>
        <strain evidence="2">H4-8 / FGSC 9210</strain>
    </source>
</reference>
<dbReference type="GeneID" id="9585621"/>
<proteinExistence type="predicted"/>
<evidence type="ECO:0000313" key="1">
    <source>
        <dbReference type="EMBL" id="EFI99596.1"/>
    </source>
</evidence>
<dbReference type="InParanoid" id="D8Q0C6"/>
<gene>
    <name evidence="1" type="ORF">SCHCODRAFT_84814</name>
</gene>
<dbReference type="EMBL" id="GL377304">
    <property type="protein sequence ID" value="EFI99596.1"/>
    <property type="molecule type" value="Genomic_DNA"/>
</dbReference>
<organism evidence="2">
    <name type="scientific">Schizophyllum commune (strain H4-8 / FGSC 9210)</name>
    <name type="common">Split gill fungus</name>
    <dbReference type="NCBI Taxonomy" id="578458"/>
    <lineage>
        <taxon>Eukaryota</taxon>
        <taxon>Fungi</taxon>
        <taxon>Dikarya</taxon>
        <taxon>Basidiomycota</taxon>
        <taxon>Agaricomycotina</taxon>
        <taxon>Agaricomycetes</taxon>
        <taxon>Agaricomycetidae</taxon>
        <taxon>Agaricales</taxon>
        <taxon>Schizophyllaceae</taxon>
        <taxon>Schizophyllum</taxon>
    </lineage>
</organism>
<dbReference type="AlphaFoldDB" id="D8Q0C6"/>
<accession>D8Q0C6</accession>
<protein>
    <submittedName>
        <fullName evidence="1">Expressed protein</fullName>
    </submittedName>
</protein>
<dbReference type="HOGENOM" id="CLU_2293300_0_0_1"/>
<dbReference type="Proteomes" id="UP000007431">
    <property type="component" value="Unassembled WGS sequence"/>
</dbReference>
<dbReference type="OrthoDB" id="192748at2759"/>
<evidence type="ECO:0000313" key="2">
    <source>
        <dbReference type="Proteomes" id="UP000007431"/>
    </source>
</evidence>
<name>D8Q0C6_SCHCM</name>